<dbReference type="GO" id="GO:0004222">
    <property type="term" value="F:metalloendopeptidase activity"/>
    <property type="evidence" value="ECO:0007669"/>
    <property type="project" value="InterPro"/>
</dbReference>
<name>A0A2A9MA89_BESBE</name>
<keyword evidence="4 6" id="KW-0862">Zinc</keyword>
<organism evidence="10 11">
    <name type="scientific">Besnoitia besnoiti</name>
    <name type="common">Apicomplexan protozoan</name>
    <dbReference type="NCBI Taxonomy" id="94643"/>
    <lineage>
        <taxon>Eukaryota</taxon>
        <taxon>Sar</taxon>
        <taxon>Alveolata</taxon>
        <taxon>Apicomplexa</taxon>
        <taxon>Conoidasida</taxon>
        <taxon>Coccidia</taxon>
        <taxon>Eucoccidiorida</taxon>
        <taxon>Eimeriorina</taxon>
        <taxon>Sarcocystidae</taxon>
        <taxon>Besnoitia</taxon>
    </lineage>
</organism>
<accession>A0A2A9MA89</accession>
<protein>
    <submittedName>
        <fullName evidence="10">Peptidase family M3 protein</fullName>
    </submittedName>
</protein>
<comment type="similarity">
    <text evidence="6">Belongs to the peptidase M3 family.</text>
</comment>
<dbReference type="InterPro" id="IPR042088">
    <property type="entry name" value="OligoPept_F_C"/>
</dbReference>
<comment type="cofactor">
    <cofactor evidence="6">
        <name>Zn(2+)</name>
        <dbReference type="ChEBI" id="CHEBI:29105"/>
    </cofactor>
    <text evidence="6">Binds 1 zinc ion.</text>
</comment>
<keyword evidence="7" id="KW-0175">Coiled coil</keyword>
<evidence type="ECO:0000256" key="4">
    <source>
        <dbReference type="ARBA" id="ARBA00022833"/>
    </source>
</evidence>
<dbReference type="Proteomes" id="UP000224006">
    <property type="component" value="Chromosome VI"/>
</dbReference>
<dbReference type="RefSeq" id="XP_029218914.1">
    <property type="nucleotide sequence ID" value="XM_029365331.1"/>
</dbReference>
<feature type="coiled-coil region" evidence="7">
    <location>
        <begin position="73"/>
        <end position="108"/>
    </location>
</feature>
<evidence type="ECO:0000256" key="8">
    <source>
        <dbReference type="SAM" id="SignalP"/>
    </source>
</evidence>
<keyword evidence="1 6" id="KW-0645">Protease</keyword>
<evidence type="ECO:0000313" key="10">
    <source>
        <dbReference type="EMBL" id="PFH34905.1"/>
    </source>
</evidence>
<dbReference type="GO" id="GO:0006508">
    <property type="term" value="P:proteolysis"/>
    <property type="evidence" value="ECO:0007669"/>
    <property type="project" value="UniProtKB-KW"/>
</dbReference>
<dbReference type="SUPFAM" id="SSF55486">
    <property type="entry name" value="Metalloproteases ('zincins'), catalytic domain"/>
    <property type="match status" value="1"/>
</dbReference>
<proteinExistence type="inferred from homology"/>
<dbReference type="Gene3D" id="1.10.1370.20">
    <property type="entry name" value="Oligoendopeptidase f, C-terminal domain"/>
    <property type="match status" value="1"/>
</dbReference>
<evidence type="ECO:0000256" key="5">
    <source>
        <dbReference type="ARBA" id="ARBA00023049"/>
    </source>
</evidence>
<keyword evidence="11" id="KW-1185">Reference proteome</keyword>
<dbReference type="STRING" id="94643.A0A2A9MA89"/>
<feature type="domain" description="Peptidase M3A/M3B catalytic" evidence="9">
    <location>
        <begin position="242"/>
        <end position="638"/>
    </location>
</feature>
<gene>
    <name evidence="10" type="ORF">BESB_069380</name>
</gene>
<evidence type="ECO:0000256" key="7">
    <source>
        <dbReference type="SAM" id="Coils"/>
    </source>
</evidence>
<dbReference type="GO" id="GO:0046872">
    <property type="term" value="F:metal ion binding"/>
    <property type="evidence" value="ECO:0007669"/>
    <property type="project" value="UniProtKB-UniRule"/>
</dbReference>
<keyword evidence="5 6" id="KW-0482">Metalloprotease</keyword>
<sequence>MKTRLGLLLPLLYGGALAVPKGIAKSDLQPATDAPSPFRSSNICTENIPRWNLDDHFSTLRPGEGNTIDDTILDALENRAASFAKQYKGSLNESLGEALEEYEQIDEELDKVVLYWSLKTSQNVTDDQLRRERSNVDTRVSRLRADYLTFLPHEIAHMTPEALQHLVDIYERLRRYRSFVDKLRVRGKFMLGEPIEKALNIRAPWTSPSIAVKAYRKQLSSATFRVNGDSEALSFARIKALLRSEDQDTRRRAQQAIKDGLVENRIDKFAALALNMVVGSWCVETRERGYRSPRSRRNELNRVSDDIVDALIAAVKTDGVELARRAMLLKKRLLIKTDQIRTFSFVDRLAPVMFNNDSMTDADAYLPWCSAVAIVKEGYASFSPVFVRLFEKLLDEKRIDAAPEDGKQTGAFCSGGTPSTGPFILLSHTGVKANAQTLAHEAGHAIHFMLAYPHGNLQYHPSLPLAETASIMGETIVFYHLLEKTKSPHETLQMLLEHVDSLVGTIIRQISFDRFEELVHEARFSGLVADEDFDRYWLQSTKEFFGDEGDIFDDYVGIEKDWSSVHHFTKAPFYVYSYALADLLVGSLLVARAQSNPRDFEKKIIAFLEAGDTANLDAALRPFGLDPTTPSFWKEALEMRLGSAIEKAESLSASLGYN</sequence>
<dbReference type="GeneID" id="40311864"/>
<evidence type="ECO:0000256" key="6">
    <source>
        <dbReference type="RuleBase" id="RU003435"/>
    </source>
</evidence>
<comment type="caution">
    <text evidence="10">The sequence shown here is derived from an EMBL/GenBank/DDBJ whole genome shotgun (WGS) entry which is preliminary data.</text>
</comment>
<keyword evidence="8" id="KW-0732">Signal</keyword>
<evidence type="ECO:0000256" key="1">
    <source>
        <dbReference type="ARBA" id="ARBA00022670"/>
    </source>
</evidence>
<keyword evidence="2 6" id="KW-0479">Metal-binding</keyword>
<evidence type="ECO:0000256" key="2">
    <source>
        <dbReference type="ARBA" id="ARBA00022723"/>
    </source>
</evidence>
<dbReference type="EMBL" id="NWUJ01000006">
    <property type="protein sequence ID" value="PFH34905.1"/>
    <property type="molecule type" value="Genomic_DNA"/>
</dbReference>
<feature type="signal peptide" evidence="8">
    <location>
        <begin position="1"/>
        <end position="18"/>
    </location>
</feature>
<dbReference type="Gene3D" id="1.20.140.70">
    <property type="entry name" value="Oligopeptidase f, N-terminal domain"/>
    <property type="match status" value="1"/>
</dbReference>
<dbReference type="KEGG" id="bbes:BESB_069380"/>
<evidence type="ECO:0000259" key="9">
    <source>
        <dbReference type="Pfam" id="PF01432"/>
    </source>
</evidence>
<dbReference type="OrthoDB" id="329130at2759"/>
<reference evidence="10 11" key="1">
    <citation type="submission" date="2017-09" db="EMBL/GenBank/DDBJ databases">
        <title>Genome sequencing of Besnoitia besnoiti strain Bb-Ger1.</title>
        <authorList>
            <person name="Schares G."/>
            <person name="Venepally P."/>
            <person name="Lorenzi H.A."/>
        </authorList>
    </citation>
    <scope>NUCLEOTIDE SEQUENCE [LARGE SCALE GENOMIC DNA]</scope>
    <source>
        <strain evidence="10 11">Bb-Ger1</strain>
    </source>
</reference>
<dbReference type="VEuPathDB" id="ToxoDB:BESB_069380"/>
<dbReference type="Pfam" id="PF01432">
    <property type="entry name" value="Peptidase_M3"/>
    <property type="match status" value="1"/>
</dbReference>
<keyword evidence="3 6" id="KW-0378">Hydrolase</keyword>
<evidence type="ECO:0000256" key="3">
    <source>
        <dbReference type="ARBA" id="ARBA00022801"/>
    </source>
</evidence>
<feature type="chain" id="PRO_5011976001" evidence="8">
    <location>
        <begin position="19"/>
        <end position="658"/>
    </location>
</feature>
<dbReference type="InterPro" id="IPR001567">
    <property type="entry name" value="Pept_M3A_M3B_dom"/>
</dbReference>
<evidence type="ECO:0000313" key="11">
    <source>
        <dbReference type="Proteomes" id="UP000224006"/>
    </source>
</evidence>
<dbReference type="AlphaFoldDB" id="A0A2A9MA89"/>